<gene>
    <name evidence="8" type="ORF">theurythT_15550</name>
</gene>
<evidence type="ECO:0000256" key="4">
    <source>
        <dbReference type="ARBA" id="ARBA00022692"/>
    </source>
</evidence>
<feature type="transmembrane region" description="Helical" evidence="7">
    <location>
        <begin position="350"/>
        <end position="370"/>
    </location>
</feature>
<keyword evidence="8" id="KW-0813">Transport</keyword>
<comment type="caution">
    <text evidence="8">The sequence shown here is derived from an EMBL/GenBank/DDBJ whole genome shotgun (WGS) entry which is preliminary data.</text>
</comment>
<feature type="transmembrane region" description="Helical" evidence="7">
    <location>
        <begin position="440"/>
        <end position="461"/>
    </location>
</feature>
<evidence type="ECO:0000256" key="2">
    <source>
        <dbReference type="ARBA" id="ARBA00007430"/>
    </source>
</evidence>
<keyword evidence="3" id="KW-1003">Cell membrane</keyword>
<reference evidence="8 9" key="1">
    <citation type="submission" date="2023-03" db="EMBL/GenBank/DDBJ databases">
        <title>Draft genome sequence of Thalassotalea eurytherma JCM 18482T.</title>
        <authorList>
            <person name="Sawabe T."/>
        </authorList>
    </citation>
    <scope>NUCLEOTIDE SEQUENCE [LARGE SCALE GENOMIC DNA]</scope>
    <source>
        <strain evidence="8 9">JCM 18482</strain>
    </source>
</reference>
<dbReference type="InterPro" id="IPR050833">
    <property type="entry name" value="Poly_Biosynth_Transport"/>
</dbReference>
<name>A0ABQ6H1M7_9GAMM</name>
<proteinExistence type="inferred from homology"/>
<evidence type="ECO:0000256" key="5">
    <source>
        <dbReference type="ARBA" id="ARBA00022989"/>
    </source>
</evidence>
<dbReference type="EMBL" id="BSSU01000007">
    <property type="protein sequence ID" value="GLX82103.1"/>
    <property type="molecule type" value="Genomic_DNA"/>
</dbReference>
<accession>A0ABQ6H1M7</accession>
<feature type="transmembrane region" description="Helical" evidence="7">
    <location>
        <begin position="111"/>
        <end position="128"/>
    </location>
</feature>
<keyword evidence="6 7" id="KW-0472">Membrane</keyword>
<evidence type="ECO:0000256" key="6">
    <source>
        <dbReference type="ARBA" id="ARBA00023136"/>
    </source>
</evidence>
<evidence type="ECO:0000313" key="9">
    <source>
        <dbReference type="Proteomes" id="UP001157133"/>
    </source>
</evidence>
<feature type="transmembrane region" description="Helical" evidence="7">
    <location>
        <begin position="291"/>
        <end position="312"/>
    </location>
</feature>
<evidence type="ECO:0000313" key="8">
    <source>
        <dbReference type="EMBL" id="GLX82103.1"/>
    </source>
</evidence>
<dbReference type="Pfam" id="PF13440">
    <property type="entry name" value="Polysacc_synt_3"/>
    <property type="match status" value="1"/>
</dbReference>
<comment type="similarity">
    <text evidence="2">Belongs to the polysaccharide synthase family.</text>
</comment>
<evidence type="ECO:0000256" key="7">
    <source>
        <dbReference type="SAM" id="Phobius"/>
    </source>
</evidence>
<dbReference type="PANTHER" id="PTHR30250">
    <property type="entry name" value="PST FAMILY PREDICTED COLANIC ACID TRANSPORTER"/>
    <property type="match status" value="1"/>
</dbReference>
<keyword evidence="4 7" id="KW-0812">Transmembrane</keyword>
<feature type="transmembrane region" description="Helical" evidence="7">
    <location>
        <begin position="166"/>
        <end position="188"/>
    </location>
</feature>
<keyword evidence="9" id="KW-1185">Reference proteome</keyword>
<organism evidence="8 9">
    <name type="scientific">Thalassotalea eurytherma</name>
    <dbReference type="NCBI Taxonomy" id="1144278"/>
    <lineage>
        <taxon>Bacteria</taxon>
        <taxon>Pseudomonadati</taxon>
        <taxon>Pseudomonadota</taxon>
        <taxon>Gammaproteobacteria</taxon>
        <taxon>Alteromonadales</taxon>
        <taxon>Colwelliaceae</taxon>
        <taxon>Thalassotalea</taxon>
    </lineage>
</organism>
<dbReference type="PANTHER" id="PTHR30250:SF10">
    <property type="entry name" value="LIPOPOLYSACCHARIDE BIOSYNTHESIS PROTEIN WZXC"/>
    <property type="match status" value="1"/>
</dbReference>
<feature type="transmembrane region" description="Helical" evidence="7">
    <location>
        <begin position="409"/>
        <end position="434"/>
    </location>
</feature>
<feature type="transmembrane region" description="Helical" evidence="7">
    <location>
        <begin position="376"/>
        <end position="397"/>
    </location>
</feature>
<feature type="transmembrane region" description="Helical" evidence="7">
    <location>
        <begin position="77"/>
        <end position="99"/>
    </location>
</feature>
<sequence length="483" mass="54426">MSNIRQSTLYSASSQYIATMIGFAIVVTVARLLTPEEIGVYVITTAIVFFANELKSFGLGGYLVRKEKLTELDVQQVLGLNGLICWSLALLLVAFSFFVEQFYQHENIDNLLRLLSLTFFFTPIIGTAKALMFRNFEFKSLFFVNILPPLLNFIITLALILLGFSYFSMVVAILCAHVLELLLILKLYNGKYSLKPRFSKRTDLLSFGIFVTFTNLCRRMSISVIDLIIGKQGSLSQVSQFSRGTGFLEFTTGILTKGIRPVVTPYLAKEKRQAGNVENAYIKVQEIMASMLVPCLLVCGLASYSLILLVFGEQWLEAVTFIQYLVFWAIFRNFHIFSPSLFITQGFEKLLFLKELTILSITTIAVFFGFQQGLIYVAKLLALIGIVDYLLTSLMLWKILNIALLKLAISLLKIIAISTICALGCYIVSLYLPFESTNPLLVLISLMIVLIPLWLLSLKLFKSPLFDECRLLFKKITAKLGNK</sequence>
<feature type="transmembrane region" description="Helical" evidence="7">
    <location>
        <begin position="12"/>
        <end position="32"/>
    </location>
</feature>
<dbReference type="Proteomes" id="UP001157133">
    <property type="component" value="Unassembled WGS sequence"/>
</dbReference>
<feature type="transmembrane region" description="Helical" evidence="7">
    <location>
        <begin position="140"/>
        <end position="160"/>
    </location>
</feature>
<dbReference type="RefSeq" id="WP_284207458.1">
    <property type="nucleotide sequence ID" value="NZ_BSSU01000007.1"/>
</dbReference>
<comment type="subcellular location">
    <subcellularLocation>
        <location evidence="1">Cell membrane</location>
        <topology evidence="1">Multi-pass membrane protein</topology>
    </subcellularLocation>
</comment>
<feature type="transmembrane region" description="Helical" evidence="7">
    <location>
        <begin position="38"/>
        <end position="65"/>
    </location>
</feature>
<keyword evidence="8" id="KW-0762">Sugar transport</keyword>
<feature type="transmembrane region" description="Helical" evidence="7">
    <location>
        <begin position="318"/>
        <end position="338"/>
    </location>
</feature>
<keyword evidence="5 7" id="KW-1133">Transmembrane helix</keyword>
<evidence type="ECO:0000256" key="1">
    <source>
        <dbReference type="ARBA" id="ARBA00004651"/>
    </source>
</evidence>
<evidence type="ECO:0000256" key="3">
    <source>
        <dbReference type="ARBA" id="ARBA00022475"/>
    </source>
</evidence>
<protein>
    <submittedName>
        <fullName evidence="8">Sugar transporter</fullName>
    </submittedName>
</protein>